<dbReference type="Proteomes" id="UP000054560">
    <property type="component" value="Unassembled WGS sequence"/>
</dbReference>
<dbReference type="AlphaFoldDB" id="A0A0L0FAK0"/>
<proteinExistence type="predicted"/>
<gene>
    <name evidence="2" type="ORF">SARC_13672</name>
</gene>
<dbReference type="RefSeq" id="XP_014147672.1">
    <property type="nucleotide sequence ID" value="XM_014292197.1"/>
</dbReference>
<evidence type="ECO:0000313" key="3">
    <source>
        <dbReference type="Proteomes" id="UP000054560"/>
    </source>
</evidence>
<feature type="compositionally biased region" description="Low complexity" evidence="1">
    <location>
        <begin position="40"/>
        <end position="54"/>
    </location>
</feature>
<dbReference type="GeneID" id="25914176"/>
<sequence length="144" mass="15293">MGLNLSQSLRSAALPVVVSTEDAVEGPGGMLHHPGFTADMSSTMSQSIKSQSTMDDQHSVQYSMASFDPSGTPHETADSGGRDTSQKTSSSGSKGKSKAKKIDDVDLMKARANSNMSFVYMKIPKVGVRLSYRAGDGDILFNLN</sequence>
<evidence type="ECO:0000256" key="1">
    <source>
        <dbReference type="SAM" id="MobiDB-lite"/>
    </source>
</evidence>
<dbReference type="EMBL" id="KQ245175">
    <property type="protein sequence ID" value="KNC73770.1"/>
    <property type="molecule type" value="Genomic_DNA"/>
</dbReference>
<accession>A0A0L0FAK0</accession>
<organism evidence="2 3">
    <name type="scientific">Sphaeroforma arctica JP610</name>
    <dbReference type="NCBI Taxonomy" id="667725"/>
    <lineage>
        <taxon>Eukaryota</taxon>
        <taxon>Ichthyosporea</taxon>
        <taxon>Ichthyophonida</taxon>
        <taxon>Sphaeroforma</taxon>
    </lineage>
</organism>
<keyword evidence="3" id="KW-1185">Reference proteome</keyword>
<dbReference type="Pfam" id="PF10344">
    <property type="entry name" value="Hobbit"/>
    <property type="match status" value="1"/>
</dbReference>
<dbReference type="OrthoDB" id="1562405at2759"/>
<evidence type="ECO:0000313" key="2">
    <source>
        <dbReference type="EMBL" id="KNC73770.1"/>
    </source>
</evidence>
<feature type="region of interest" description="Disordered" evidence="1">
    <location>
        <begin position="25"/>
        <end position="104"/>
    </location>
</feature>
<reference evidence="2 3" key="1">
    <citation type="submission" date="2011-02" db="EMBL/GenBank/DDBJ databases">
        <title>The Genome Sequence of Sphaeroforma arctica JP610.</title>
        <authorList>
            <consortium name="The Broad Institute Genome Sequencing Platform"/>
            <person name="Russ C."/>
            <person name="Cuomo C."/>
            <person name="Young S.K."/>
            <person name="Zeng Q."/>
            <person name="Gargeya S."/>
            <person name="Alvarado L."/>
            <person name="Berlin A."/>
            <person name="Chapman S.B."/>
            <person name="Chen Z."/>
            <person name="Freedman E."/>
            <person name="Gellesch M."/>
            <person name="Goldberg J."/>
            <person name="Griggs A."/>
            <person name="Gujja S."/>
            <person name="Heilman E."/>
            <person name="Heiman D."/>
            <person name="Howarth C."/>
            <person name="Mehta T."/>
            <person name="Neiman D."/>
            <person name="Pearson M."/>
            <person name="Roberts A."/>
            <person name="Saif S."/>
            <person name="Shea T."/>
            <person name="Shenoy N."/>
            <person name="Sisk P."/>
            <person name="Stolte C."/>
            <person name="Sykes S."/>
            <person name="White J."/>
            <person name="Yandava C."/>
            <person name="Burger G."/>
            <person name="Gray M.W."/>
            <person name="Holland P.W.H."/>
            <person name="King N."/>
            <person name="Lang F.B.F."/>
            <person name="Roger A.J."/>
            <person name="Ruiz-Trillo I."/>
            <person name="Haas B."/>
            <person name="Nusbaum C."/>
            <person name="Birren B."/>
        </authorList>
    </citation>
    <scope>NUCLEOTIDE SEQUENCE [LARGE SCALE GENOMIC DNA]</scope>
    <source>
        <strain evidence="2 3">JP610</strain>
    </source>
</reference>
<protein>
    <submittedName>
        <fullName evidence="2">Uncharacterized protein</fullName>
    </submittedName>
</protein>
<feature type="non-terminal residue" evidence="2">
    <location>
        <position position="144"/>
    </location>
</feature>
<name>A0A0L0FAK0_9EUKA</name>
<feature type="compositionally biased region" description="Basic and acidic residues" evidence="1">
    <location>
        <begin position="75"/>
        <end position="85"/>
    </location>
</feature>
<dbReference type="InterPro" id="IPR045167">
    <property type="entry name" value="Hobbit"/>
</dbReference>